<dbReference type="Pfam" id="PF04116">
    <property type="entry name" value="FA_hydroxylase"/>
    <property type="match status" value="1"/>
</dbReference>
<proteinExistence type="predicted"/>
<dbReference type="InterPro" id="IPR006694">
    <property type="entry name" value="Fatty_acid_hydroxylase"/>
</dbReference>
<feature type="transmembrane region" description="Helical" evidence="1">
    <location>
        <begin position="117"/>
        <end position="137"/>
    </location>
</feature>
<evidence type="ECO:0000256" key="1">
    <source>
        <dbReference type="SAM" id="Phobius"/>
    </source>
</evidence>
<evidence type="ECO:0000259" key="2">
    <source>
        <dbReference type="Pfam" id="PF04116"/>
    </source>
</evidence>
<dbReference type="GO" id="GO:0008610">
    <property type="term" value="P:lipid biosynthetic process"/>
    <property type="evidence" value="ECO:0007669"/>
    <property type="project" value="InterPro"/>
</dbReference>
<evidence type="ECO:0000313" key="3">
    <source>
        <dbReference type="EMBL" id="QHT16609.1"/>
    </source>
</evidence>
<feature type="domain" description="Fatty acid hydroxylase" evidence="2">
    <location>
        <begin position="46"/>
        <end position="167"/>
    </location>
</feature>
<keyword evidence="1" id="KW-1133">Transmembrane helix</keyword>
<reference evidence="3" key="1">
    <citation type="journal article" date="2020" name="Nature">
        <title>Giant virus diversity and host interactions through global metagenomics.</title>
        <authorList>
            <person name="Schulz F."/>
            <person name="Roux S."/>
            <person name="Paez-Espino D."/>
            <person name="Jungbluth S."/>
            <person name="Walsh D.A."/>
            <person name="Denef V.J."/>
            <person name="McMahon K.D."/>
            <person name="Konstantinidis K.T."/>
            <person name="Eloe-Fadrosh E.A."/>
            <person name="Kyrpides N.C."/>
            <person name="Woyke T."/>
        </authorList>
    </citation>
    <scope>NUCLEOTIDE SEQUENCE</scope>
    <source>
        <strain evidence="3">GVMAG-M-3300023174-189</strain>
    </source>
</reference>
<dbReference type="AlphaFoldDB" id="A0A6C0DL71"/>
<keyword evidence="1" id="KW-0812">Transmembrane</keyword>
<protein>
    <recommendedName>
        <fullName evidence="2">Fatty acid hydroxylase domain-containing protein</fullName>
    </recommendedName>
</protein>
<sequence>MGDLVIEKEYEYTFENFVKSFGLIILTGHLLSVKLLPPDTQLMKTILQVIFINLWVYWIHRLCHILPESPYNYHIYSHHHKKLELDRPLELFYEFFANMFWFILLIVFQWITGVYMVPNILIIFIGAWYSSVHVLNLSMIPNIEHKVHHTELNYNYGPSYMDFIFGTLKVEDGYSEDSQVINGVVLFAIYDIFLRILGKQY</sequence>
<dbReference type="EMBL" id="MN739626">
    <property type="protein sequence ID" value="QHT16609.1"/>
    <property type="molecule type" value="Genomic_DNA"/>
</dbReference>
<keyword evidence="1" id="KW-0472">Membrane</keyword>
<organism evidence="3">
    <name type="scientific">viral metagenome</name>
    <dbReference type="NCBI Taxonomy" id="1070528"/>
    <lineage>
        <taxon>unclassified sequences</taxon>
        <taxon>metagenomes</taxon>
        <taxon>organismal metagenomes</taxon>
    </lineage>
</organism>
<accession>A0A6C0DL71</accession>
<feature type="transmembrane region" description="Helical" evidence="1">
    <location>
        <begin position="91"/>
        <end position="111"/>
    </location>
</feature>
<dbReference type="GO" id="GO:0005506">
    <property type="term" value="F:iron ion binding"/>
    <property type="evidence" value="ECO:0007669"/>
    <property type="project" value="InterPro"/>
</dbReference>
<name>A0A6C0DL71_9ZZZZ</name>
<dbReference type="GO" id="GO:0016491">
    <property type="term" value="F:oxidoreductase activity"/>
    <property type="evidence" value="ECO:0007669"/>
    <property type="project" value="InterPro"/>
</dbReference>